<keyword evidence="5" id="KW-0677">Repeat</keyword>
<keyword evidence="3" id="KW-1003">Cell membrane</keyword>
<dbReference type="InterPro" id="IPR044751">
    <property type="entry name" value="Ion_transp-like_CBS"/>
</dbReference>
<evidence type="ECO:0000256" key="11">
    <source>
        <dbReference type="SAM" id="Phobius"/>
    </source>
</evidence>
<dbReference type="InterPro" id="IPR002550">
    <property type="entry name" value="CNNM"/>
</dbReference>
<dbReference type="EMBL" id="MQVS01000005">
    <property type="protein sequence ID" value="OKL51796.1"/>
    <property type="molecule type" value="Genomic_DNA"/>
</dbReference>
<dbReference type="SUPFAM" id="SSF56176">
    <property type="entry name" value="FAD-binding/transporter-associated domain-like"/>
    <property type="match status" value="1"/>
</dbReference>
<dbReference type="InterPro" id="IPR005170">
    <property type="entry name" value="Transptr-assoc_dom"/>
</dbReference>
<dbReference type="AlphaFoldDB" id="A0A1Q5PWB6"/>
<evidence type="ECO:0000313" key="15">
    <source>
        <dbReference type="Proteomes" id="UP000185612"/>
    </source>
</evidence>
<evidence type="ECO:0000256" key="6">
    <source>
        <dbReference type="ARBA" id="ARBA00022989"/>
    </source>
</evidence>
<dbReference type="STRING" id="52770.BSZ40_06145"/>
<dbReference type="PROSITE" id="PS51846">
    <property type="entry name" value="CNNM"/>
    <property type="match status" value="1"/>
</dbReference>
<feature type="transmembrane region" description="Helical" evidence="11">
    <location>
        <begin position="93"/>
        <end position="114"/>
    </location>
</feature>
<keyword evidence="8 10" id="KW-0472">Membrane</keyword>
<evidence type="ECO:0000256" key="5">
    <source>
        <dbReference type="ARBA" id="ARBA00022737"/>
    </source>
</evidence>
<dbReference type="FunCoup" id="A0A1Q5PWB6">
    <property type="interactions" value="4"/>
</dbReference>
<keyword evidence="6 10" id="KW-1133">Transmembrane helix</keyword>
<dbReference type="InParanoid" id="A0A1Q5PWB6"/>
<evidence type="ECO:0000256" key="9">
    <source>
        <dbReference type="PROSITE-ProRule" id="PRU00703"/>
    </source>
</evidence>
<dbReference type="RefSeq" id="WP_073824418.1">
    <property type="nucleotide sequence ID" value="NZ_JAUNKL010000079.1"/>
</dbReference>
<dbReference type="SMART" id="SM01091">
    <property type="entry name" value="CorC_HlyC"/>
    <property type="match status" value="1"/>
</dbReference>
<dbReference type="Proteomes" id="UP000185612">
    <property type="component" value="Unassembled WGS sequence"/>
</dbReference>
<sequence>MIDYVFLALGVVLTLGTALFVATEFSLVALDAASVEQRAVSGDRRAAIIAAALKRLSLELSSSQVGITVTTILLGYTTQVALGDILAANLGRWLAPAAATAIALTVAFLLTNALSMVFGELVPKNLALADPLRVAGFAVPYQSVFTRLLRPVIKLLNSHADWVVRRCGIEPVEELAGGRSAPELAALVRRSAEEGTLAVGTAELLTRSIGIGSLTAVDVMTDRGRLHVLRREATAADVVELAVRTGHSRFPVIGEDLDDVLGIALLRRAVAVPHERRGEVPVMSSSILFDAVRVPETAELAGLLVQLREQGVPMAIVVDEYGGVSGVVTLEDVVEEVVGEVSDEHDRSRVTTRRLAGGQWSVPGVLRPDELTAVAGLRVPDDGPYETLAGLVMERLGRIPAVGDHVAVADVSLEVTHMEGRRVTRLLVRDLTEGQDQ</sequence>
<dbReference type="Pfam" id="PF01595">
    <property type="entry name" value="CNNM"/>
    <property type="match status" value="1"/>
</dbReference>
<name>A0A1Q5PWB6_9ACTO</name>
<dbReference type="InterPro" id="IPR046342">
    <property type="entry name" value="CBS_dom_sf"/>
</dbReference>
<accession>A0A1Q5PWB6</accession>
<dbReference type="GO" id="GO:0050660">
    <property type="term" value="F:flavin adenine dinucleotide binding"/>
    <property type="evidence" value="ECO:0007669"/>
    <property type="project" value="InterPro"/>
</dbReference>
<organism evidence="14 15">
    <name type="scientific">Buchananella hordeovulneris</name>
    <dbReference type="NCBI Taxonomy" id="52770"/>
    <lineage>
        <taxon>Bacteria</taxon>
        <taxon>Bacillati</taxon>
        <taxon>Actinomycetota</taxon>
        <taxon>Actinomycetes</taxon>
        <taxon>Actinomycetales</taxon>
        <taxon>Actinomycetaceae</taxon>
        <taxon>Buchananella</taxon>
    </lineage>
</organism>
<evidence type="ECO:0008006" key="16">
    <source>
        <dbReference type="Google" id="ProtNLM"/>
    </source>
</evidence>
<keyword evidence="7 9" id="KW-0129">CBS domain</keyword>
<evidence type="ECO:0000256" key="8">
    <source>
        <dbReference type="ARBA" id="ARBA00023136"/>
    </source>
</evidence>
<reference evidence="15" key="1">
    <citation type="submission" date="2016-12" db="EMBL/GenBank/DDBJ databases">
        <authorList>
            <person name="Meng X."/>
        </authorList>
    </citation>
    <scope>NUCLEOTIDE SEQUENCE [LARGE SCALE GENOMIC DNA]</scope>
    <source>
        <strain evidence="15">DSM 20732</strain>
    </source>
</reference>
<evidence type="ECO:0000256" key="7">
    <source>
        <dbReference type="ARBA" id="ARBA00023122"/>
    </source>
</evidence>
<dbReference type="InterPro" id="IPR000644">
    <property type="entry name" value="CBS_dom"/>
</dbReference>
<keyword evidence="4 10" id="KW-0812">Transmembrane</keyword>
<dbReference type="Pfam" id="PF00571">
    <property type="entry name" value="CBS"/>
    <property type="match status" value="2"/>
</dbReference>
<dbReference type="Pfam" id="PF03471">
    <property type="entry name" value="CorC_HlyC"/>
    <property type="match status" value="1"/>
</dbReference>
<evidence type="ECO:0000259" key="13">
    <source>
        <dbReference type="PROSITE" id="PS51846"/>
    </source>
</evidence>
<dbReference type="Gene3D" id="3.10.580.10">
    <property type="entry name" value="CBS-domain"/>
    <property type="match status" value="1"/>
</dbReference>
<dbReference type="SMART" id="SM00116">
    <property type="entry name" value="CBS"/>
    <property type="match status" value="2"/>
</dbReference>
<dbReference type="InterPro" id="IPR016169">
    <property type="entry name" value="FAD-bd_PCMH_sub2"/>
</dbReference>
<gene>
    <name evidence="14" type="ORF">BSZ40_06145</name>
</gene>
<evidence type="ECO:0000256" key="3">
    <source>
        <dbReference type="ARBA" id="ARBA00022475"/>
    </source>
</evidence>
<dbReference type="InterPro" id="IPR051676">
    <property type="entry name" value="UPF0053_domain"/>
</dbReference>
<evidence type="ECO:0000256" key="1">
    <source>
        <dbReference type="ARBA" id="ARBA00004651"/>
    </source>
</evidence>
<evidence type="ECO:0000256" key="4">
    <source>
        <dbReference type="ARBA" id="ARBA00022692"/>
    </source>
</evidence>
<feature type="domain" description="CBS" evidence="12">
    <location>
        <begin position="283"/>
        <end position="344"/>
    </location>
</feature>
<dbReference type="GO" id="GO:0005886">
    <property type="term" value="C:plasma membrane"/>
    <property type="evidence" value="ECO:0007669"/>
    <property type="project" value="UniProtKB-SubCell"/>
</dbReference>
<comment type="subcellular location">
    <subcellularLocation>
        <location evidence="1">Cell membrane</location>
        <topology evidence="1">Multi-pass membrane protein</topology>
    </subcellularLocation>
</comment>
<dbReference type="PANTHER" id="PTHR43099">
    <property type="entry name" value="UPF0053 PROTEIN YRKA"/>
    <property type="match status" value="1"/>
</dbReference>
<feature type="domain" description="CNNM transmembrane" evidence="13">
    <location>
        <begin position="1"/>
        <end position="201"/>
    </location>
</feature>
<comment type="similarity">
    <text evidence="2">Belongs to the UPF0053 family.</text>
</comment>
<evidence type="ECO:0000259" key="12">
    <source>
        <dbReference type="PROSITE" id="PS51371"/>
    </source>
</evidence>
<keyword evidence="15" id="KW-1185">Reference proteome</keyword>
<comment type="caution">
    <text evidence="14">The sequence shown here is derived from an EMBL/GenBank/DDBJ whole genome shotgun (WGS) entry which is preliminary data.</text>
</comment>
<evidence type="ECO:0000313" key="14">
    <source>
        <dbReference type="EMBL" id="OKL51796.1"/>
    </source>
</evidence>
<evidence type="ECO:0000256" key="10">
    <source>
        <dbReference type="PROSITE-ProRule" id="PRU01193"/>
    </source>
</evidence>
<evidence type="ECO:0000256" key="2">
    <source>
        <dbReference type="ARBA" id="ARBA00006337"/>
    </source>
</evidence>
<dbReference type="SUPFAM" id="SSF54631">
    <property type="entry name" value="CBS-domain pair"/>
    <property type="match status" value="1"/>
</dbReference>
<protein>
    <recommendedName>
        <fullName evidence="16">HlyC/CorC family transporter</fullName>
    </recommendedName>
</protein>
<dbReference type="InterPro" id="IPR036318">
    <property type="entry name" value="FAD-bd_PCMH-like_sf"/>
</dbReference>
<dbReference type="PANTHER" id="PTHR43099:SF6">
    <property type="entry name" value="UPF0053 PROTEIN RV1842C"/>
    <property type="match status" value="1"/>
</dbReference>
<dbReference type="PROSITE" id="PS51371">
    <property type="entry name" value="CBS"/>
    <property type="match status" value="1"/>
</dbReference>
<dbReference type="CDD" id="cd04590">
    <property type="entry name" value="CBS_pair_CorC_HlyC_assoc"/>
    <property type="match status" value="1"/>
</dbReference>
<dbReference type="Gene3D" id="3.30.465.10">
    <property type="match status" value="1"/>
</dbReference>
<feature type="transmembrane region" description="Helical" evidence="11">
    <location>
        <begin position="6"/>
        <end position="30"/>
    </location>
</feature>
<proteinExistence type="inferred from homology"/>
<feature type="transmembrane region" description="Helical" evidence="11">
    <location>
        <begin position="65"/>
        <end position="87"/>
    </location>
</feature>